<proteinExistence type="predicted"/>
<dbReference type="InterPro" id="IPR001315">
    <property type="entry name" value="CARD"/>
</dbReference>
<name>A0AAV7K1F7_9METZ</name>
<dbReference type="AlphaFoldDB" id="A0AAV7K1F7"/>
<dbReference type="EMBL" id="JAKMXF010000210">
    <property type="protein sequence ID" value="KAI6655094.1"/>
    <property type="molecule type" value="Genomic_DNA"/>
</dbReference>
<sequence length="1195" mass="136974">MMDYSNSTDIECVTSIEDTISINTVSDNISNSILIKNVPLPEPYSLAPYNHRLSVSSNISEQGHVINPYFKHHQPTSSTSDKETTIERTKTMVSKDRSEDIAERAIQIITDSRSKLTKLITDVTVLFPFLKEKVVLSQDDCDRICLRPISSLKTDAFIDIIITRGPNGVAYFCEALKEHYNHIYETLKNIFEVNGVEIDAILNKKIKGSGRISKYFSSIEEILGPEFTREREGAKSLLDSISAINVENVNYKDLRLKYLELQKLYEPIQNTIDTVSRDLMVRYNTFLIENECLNYENKAAWITIDKLLDENRGYYEKANSQNLKIEQLQEDIDRRNRISDDDEQKISMITAIMGLKPSDEKLELIKFQDALQSEKHRNKELIEQIDAIRIQKNDIFTENQQTLKENVELKTQLAALPQSKKRNMDEIPLKSYDKNFKELEEARNTLSRTQREIGGALSKIGGKNSFYKEVNVKNTVMIANKIKEHLAQSLEIGLFFSDSLDPSLVKSIQPGDRVIKINNIKLANVSDANFPKFMIQQAESSLKLLIARGPINHDVPYEEHSYNLMEDELYTVSRSASPNLIDTNRLTPVPTPSTCTSCMLEYHRRVSTQSQFPTIIQSEVNRSCIHKSNDTLNISDIQLNIPLRNMFPYDLNMTTSCPQTPLFNNNKNCFPKTNLSKAENLSLINSDSSSDSFSQDSDPIQQLKPTLLRPNSLPKGPNFAAENMFDLSQFEPVVSPSVPRNFPIDNFDSVSDIFRADTGLTGMVICTRRNPTIRLDQSNGSIASVNRDQIRTSVPNQLFLRHAKISGGFGNPFFLHSDEELNEYKLKSGQKIFQINDLTTEYLTYEMFIDQCHINPSITLYVSHVPSTHFKPEELSLRDHFYVIPRFITKRESVKGELFVSPSCVYLVTDTMEQNDNWSKQNRFWHVTRIDPRNCNNIENGRIPSDLWLSNTIECERESLVISLDSQLTQRPPSISTSTSDYDLENVDFYYNLESVKDQKFNENSKSPFKCYTLVIRKNLLPQPVILFGYHWEDISEKLTTNNSIRQTRRSGKFQLITSSIVDDVNYAKNAELEEKQNNCEIIHYKGNDGKSRVVNVKTLTECIESYNTPVILCPFAQIALAPALIKLNPIVIKLRFQYTTGLNITNLPPAQRFHFDDMLQVGIKEDKYLKKLVKMIDANRVLYEWKAVLIENYN</sequence>
<feature type="coiled-coil region" evidence="1">
    <location>
        <begin position="325"/>
        <end position="391"/>
    </location>
</feature>
<evidence type="ECO:0000256" key="1">
    <source>
        <dbReference type="SAM" id="Coils"/>
    </source>
</evidence>
<dbReference type="CDD" id="cd01671">
    <property type="entry name" value="CARD"/>
    <property type="match status" value="1"/>
</dbReference>
<keyword evidence="1" id="KW-0175">Coiled coil</keyword>
<gene>
    <name evidence="3" type="ORF">LOD99_2383</name>
</gene>
<accession>A0AAV7K1F7</accession>
<dbReference type="Proteomes" id="UP001165289">
    <property type="component" value="Unassembled WGS sequence"/>
</dbReference>
<dbReference type="Pfam" id="PF00619">
    <property type="entry name" value="CARD"/>
    <property type="match status" value="1"/>
</dbReference>
<evidence type="ECO:0000313" key="4">
    <source>
        <dbReference type="Proteomes" id="UP001165289"/>
    </source>
</evidence>
<comment type="caution">
    <text evidence="3">The sequence shown here is derived from an EMBL/GenBank/DDBJ whole genome shotgun (WGS) entry which is preliminary data.</text>
</comment>
<dbReference type="Gene3D" id="1.10.533.10">
    <property type="entry name" value="Death Domain, Fas"/>
    <property type="match status" value="1"/>
</dbReference>
<dbReference type="SUPFAM" id="SSF47986">
    <property type="entry name" value="DEATH domain"/>
    <property type="match status" value="1"/>
</dbReference>
<evidence type="ECO:0000259" key="2">
    <source>
        <dbReference type="PROSITE" id="PS50209"/>
    </source>
</evidence>
<dbReference type="GO" id="GO:0042981">
    <property type="term" value="P:regulation of apoptotic process"/>
    <property type="evidence" value="ECO:0007669"/>
    <property type="project" value="InterPro"/>
</dbReference>
<protein>
    <recommendedName>
        <fullName evidence="2">CARD domain-containing protein</fullName>
    </recommendedName>
</protein>
<feature type="coiled-coil region" evidence="1">
    <location>
        <begin position="429"/>
        <end position="459"/>
    </location>
</feature>
<keyword evidence="4" id="KW-1185">Reference proteome</keyword>
<organism evidence="3 4">
    <name type="scientific">Oopsacas minuta</name>
    <dbReference type="NCBI Taxonomy" id="111878"/>
    <lineage>
        <taxon>Eukaryota</taxon>
        <taxon>Metazoa</taxon>
        <taxon>Porifera</taxon>
        <taxon>Hexactinellida</taxon>
        <taxon>Hexasterophora</taxon>
        <taxon>Lyssacinosida</taxon>
        <taxon>Leucopsacidae</taxon>
        <taxon>Oopsacas</taxon>
    </lineage>
</organism>
<reference evidence="3 4" key="1">
    <citation type="journal article" date="2023" name="BMC Biol.">
        <title>The compact genome of the sponge Oopsacas minuta (Hexactinellida) is lacking key metazoan core genes.</title>
        <authorList>
            <person name="Santini S."/>
            <person name="Schenkelaars Q."/>
            <person name="Jourda C."/>
            <person name="Duchesne M."/>
            <person name="Belahbib H."/>
            <person name="Rocher C."/>
            <person name="Selva M."/>
            <person name="Riesgo A."/>
            <person name="Vervoort M."/>
            <person name="Leys S.P."/>
            <person name="Kodjabachian L."/>
            <person name="Le Bivic A."/>
            <person name="Borchiellini C."/>
            <person name="Claverie J.M."/>
            <person name="Renard E."/>
        </authorList>
    </citation>
    <scope>NUCLEOTIDE SEQUENCE [LARGE SCALE GENOMIC DNA]</scope>
    <source>
        <strain evidence="3">SPO-2</strain>
    </source>
</reference>
<evidence type="ECO:0000313" key="3">
    <source>
        <dbReference type="EMBL" id="KAI6655094.1"/>
    </source>
</evidence>
<dbReference type="InterPro" id="IPR011029">
    <property type="entry name" value="DEATH-like_dom_sf"/>
</dbReference>
<dbReference type="PROSITE" id="PS50209">
    <property type="entry name" value="CARD"/>
    <property type="match status" value="1"/>
</dbReference>
<feature type="domain" description="CARD" evidence="2">
    <location>
        <begin position="101"/>
        <end position="178"/>
    </location>
</feature>